<comment type="caution">
    <text evidence="2">The sequence shown here is derived from an EMBL/GenBank/DDBJ whole genome shotgun (WGS) entry which is preliminary data.</text>
</comment>
<sequence>MSSLILNRLSRLCLKKPPVLGVRHLVGVRFLSETPLCHIYGVEHCENDHANKWRYSNMGRLMITDYSGPSCRTMVLEKTVLMSLMSETGTAGASYGWAFTLDCDGTPCLTNDLNPVVSESDECTIVLPDLVTLPHCQTKLVTNVAMSTSSPHDKDCILAVKFAGPQLSFCRPAQKKKEWVNIKIEDTGFFSSRVMYSKRDKKFAMPSEEGTHIGYWDLGGEDLKIPKNERFPGFNPELIYFGNVPELLMSEWERLESCCRSVELVESRTTGEMFMVKRFRWRNNYEGGRMEEYRIWVFKQSSSSASWYYTKNIGDLCIFLSNSEPFCLKASSHQKRKNSIYFVDKNERGIFTLGDDKYMTSSFHNFTAPYFIPPQSYLDANRSDRSHSP</sequence>
<dbReference type="InterPro" id="IPR005174">
    <property type="entry name" value="KIB1-4_b-propeller"/>
</dbReference>
<gene>
    <name evidence="2" type="ORF">ERUC_LOCUS22021</name>
</gene>
<dbReference type="EMBL" id="CAKOAT010216265">
    <property type="protein sequence ID" value="CAH8356266.1"/>
    <property type="molecule type" value="Genomic_DNA"/>
</dbReference>
<dbReference type="InterPro" id="IPR050942">
    <property type="entry name" value="F-box_BR-signaling"/>
</dbReference>
<proteinExistence type="predicted"/>
<evidence type="ECO:0000259" key="1">
    <source>
        <dbReference type="Pfam" id="PF03478"/>
    </source>
</evidence>
<feature type="domain" description="KIB1-4 beta-propeller" evidence="1">
    <location>
        <begin position="84"/>
        <end position="351"/>
    </location>
</feature>
<evidence type="ECO:0000313" key="3">
    <source>
        <dbReference type="Proteomes" id="UP001642260"/>
    </source>
</evidence>
<evidence type="ECO:0000313" key="2">
    <source>
        <dbReference type="EMBL" id="CAH8356266.1"/>
    </source>
</evidence>
<protein>
    <recommendedName>
        <fullName evidence="1">KIB1-4 beta-propeller domain-containing protein</fullName>
    </recommendedName>
</protein>
<organism evidence="2 3">
    <name type="scientific">Eruca vesicaria subsp. sativa</name>
    <name type="common">Garden rocket</name>
    <name type="synonym">Eruca sativa</name>
    <dbReference type="NCBI Taxonomy" id="29727"/>
    <lineage>
        <taxon>Eukaryota</taxon>
        <taxon>Viridiplantae</taxon>
        <taxon>Streptophyta</taxon>
        <taxon>Embryophyta</taxon>
        <taxon>Tracheophyta</taxon>
        <taxon>Spermatophyta</taxon>
        <taxon>Magnoliopsida</taxon>
        <taxon>eudicotyledons</taxon>
        <taxon>Gunneridae</taxon>
        <taxon>Pentapetalae</taxon>
        <taxon>rosids</taxon>
        <taxon>malvids</taxon>
        <taxon>Brassicales</taxon>
        <taxon>Brassicaceae</taxon>
        <taxon>Brassiceae</taxon>
        <taxon>Eruca</taxon>
    </lineage>
</organism>
<dbReference type="Proteomes" id="UP001642260">
    <property type="component" value="Unassembled WGS sequence"/>
</dbReference>
<dbReference type="PANTHER" id="PTHR44259">
    <property type="entry name" value="OS07G0183000 PROTEIN-RELATED"/>
    <property type="match status" value="1"/>
</dbReference>
<accession>A0ABC8KEF2</accession>
<dbReference type="PANTHER" id="PTHR44259:SF93">
    <property type="entry name" value="PROTEIN, PUTATIVE (DUF295)-RELATED"/>
    <property type="match status" value="1"/>
</dbReference>
<dbReference type="Pfam" id="PF03478">
    <property type="entry name" value="Beta-prop_KIB1-4"/>
    <property type="match status" value="1"/>
</dbReference>
<reference evidence="2 3" key="1">
    <citation type="submission" date="2022-03" db="EMBL/GenBank/DDBJ databases">
        <authorList>
            <person name="Macdonald S."/>
            <person name="Ahmed S."/>
            <person name="Newling K."/>
        </authorList>
    </citation>
    <scope>NUCLEOTIDE SEQUENCE [LARGE SCALE GENOMIC DNA]</scope>
</reference>
<dbReference type="AlphaFoldDB" id="A0ABC8KEF2"/>
<name>A0ABC8KEF2_ERUVS</name>
<keyword evidence="3" id="KW-1185">Reference proteome</keyword>